<gene>
    <name evidence="1" type="ORF">ANACAC_01441</name>
</gene>
<dbReference type="Proteomes" id="UP000004935">
    <property type="component" value="Unassembled WGS sequence"/>
</dbReference>
<accession>B0MCZ9</accession>
<proteinExistence type="predicted"/>
<comment type="caution">
    <text evidence="1">The sequence shown here is derived from an EMBL/GenBank/DDBJ whole genome shotgun (WGS) entry which is preliminary data.</text>
</comment>
<dbReference type="EMBL" id="ABAX03000012">
    <property type="protein sequence ID" value="EDR97819.1"/>
    <property type="molecule type" value="Genomic_DNA"/>
</dbReference>
<dbReference type="STRING" id="411490.ANACAC_01441"/>
<protein>
    <submittedName>
        <fullName evidence="1">Uncharacterized protein</fullName>
    </submittedName>
</protein>
<keyword evidence="2" id="KW-1185">Reference proteome</keyword>
<reference evidence="1" key="1">
    <citation type="submission" date="2007-11" db="EMBL/GenBank/DDBJ databases">
        <authorList>
            <person name="Fulton L."/>
            <person name="Clifton S."/>
            <person name="Fulton B."/>
            <person name="Xu J."/>
            <person name="Minx P."/>
            <person name="Pepin K.H."/>
            <person name="Johnson M."/>
            <person name="Thiruvilangam P."/>
            <person name="Bhonagiri V."/>
            <person name="Nash W.E."/>
            <person name="Mardis E.R."/>
            <person name="Wilson R.K."/>
        </authorList>
    </citation>
    <scope>NUCLEOTIDE SEQUENCE [LARGE SCALE GENOMIC DNA]</scope>
    <source>
        <strain evidence="1">DSM 14662</strain>
    </source>
</reference>
<evidence type="ECO:0000313" key="1">
    <source>
        <dbReference type="EMBL" id="EDR97819.1"/>
    </source>
</evidence>
<dbReference type="HOGENOM" id="CLU_2969169_0_0_9"/>
<dbReference type="AlphaFoldDB" id="B0MCZ9"/>
<organism evidence="1 2">
    <name type="scientific">Anaerostipes caccae (strain DSM 14662 / CCUG 47493 / JCM 13470 / NCIMB 13811 / L1-92)</name>
    <dbReference type="NCBI Taxonomy" id="411490"/>
    <lineage>
        <taxon>Bacteria</taxon>
        <taxon>Bacillati</taxon>
        <taxon>Bacillota</taxon>
        <taxon>Clostridia</taxon>
        <taxon>Lachnospirales</taxon>
        <taxon>Lachnospiraceae</taxon>
        <taxon>Anaerostipes</taxon>
    </lineage>
</organism>
<evidence type="ECO:0000313" key="2">
    <source>
        <dbReference type="Proteomes" id="UP000004935"/>
    </source>
</evidence>
<reference evidence="1" key="2">
    <citation type="submission" date="2013-11" db="EMBL/GenBank/DDBJ databases">
        <title>Draft genome sequence of Anaerostipes caccae (DSM 14662).</title>
        <authorList>
            <person name="Sudarsanam P."/>
            <person name="Ley R."/>
            <person name="Guruge J."/>
            <person name="Turnbaugh P.J."/>
            <person name="Mahowald M."/>
            <person name="Liep D."/>
            <person name="Gordon J."/>
        </authorList>
    </citation>
    <scope>NUCLEOTIDE SEQUENCE</scope>
    <source>
        <strain evidence="1">DSM 14662</strain>
    </source>
</reference>
<sequence>MIENSFLLHQLDKKYRCEVLRKDENGKDLPQEDEQFLCYVWECYFKFLCDLKKKESAY</sequence>
<name>B0MCZ9_ANACD</name>